<dbReference type="EMBL" id="KN740409">
    <property type="protein sequence ID" value="KIH53767.1"/>
    <property type="molecule type" value="Genomic_DNA"/>
</dbReference>
<evidence type="ECO:0000313" key="2">
    <source>
        <dbReference type="EMBL" id="KIH53767.1"/>
    </source>
</evidence>
<keyword evidence="3" id="KW-1185">Reference proteome</keyword>
<organism evidence="2 3">
    <name type="scientific">Ancylostoma duodenale</name>
    <dbReference type="NCBI Taxonomy" id="51022"/>
    <lineage>
        <taxon>Eukaryota</taxon>
        <taxon>Metazoa</taxon>
        <taxon>Ecdysozoa</taxon>
        <taxon>Nematoda</taxon>
        <taxon>Chromadorea</taxon>
        <taxon>Rhabditida</taxon>
        <taxon>Rhabditina</taxon>
        <taxon>Rhabditomorpha</taxon>
        <taxon>Strongyloidea</taxon>
        <taxon>Ancylostomatidae</taxon>
        <taxon>Ancylostomatinae</taxon>
        <taxon>Ancylostoma</taxon>
    </lineage>
</organism>
<reference evidence="2 3" key="1">
    <citation type="submission" date="2013-12" db="EMBL/GenBank/DDBJ databases">
        <title>Draft genome of the parsitic nematode Ancylostoma duodenale.</title>
        <authorList>
            <person name="Mitreva M."/>
        </authorList>
    </citation>
    <scope>NUCLEOTIDE SEQUENCE [LARGE SCALE GENOMIC DNA]</scope>
    <source>
        <strain evidence="2 3">Zhejiang</strain>
    </source>
</reference>
<dbReference type="InterPro" id="IPR008936">
    <property type="entry name" value="Rho_GTPase_activation_prot"/>
</dbReference>
<gene>
    <name evidence="2" type="ORF">ANCDUO_16093</name>
</gene>
<dbReference type="Pfam" id="PF00620">
    <property type="entry name" value="RhoGAP"/>
    <property type="match status" value="1"/>
</dbReference>
<dbReference type="GO" id="GO:0005737">
    <property type="term" value="C:cytoplasm"/>
    <property type="evidence" value="ECO:0007669"/>
    <property type="project" value="TreeGrafter"/>
</dbReference>
<dbReference type="GO" id="GO:0005547">
    <property type="term" value="F:phosphatidylinositol-3,4,5-trisphosphate binding"/>
    <property type="evidence" value="ECO:0007669"/>
    <property type="project" value="TreeGrafter"/>
</dbReference>
<dbReference type="PANTHER" id="PTHR45899">
    <property type="entry name" value="RHO GTPASE ACTIVATING PROTEIN AT 15B, ISOFORM C"/>
    <property type="match status" value="1"/>
</dbReference>
<dbReference type="InterPro" id="IPR000198">
    <property type="entry name" value="RhoGAP_dom"/>
</dbReference>
<dbReference type="GO" id="GO:0007165">
    <property type="term" value="P:signal transduction"/>
    <property type="evidence" value="ECO:0007669"/>
    <property type="project" value="InterPro"/>
</dbReference>
<protein>
    <submittedName>
        <fullName evidence="2">RhoGAP domain protein</fullName>
    </submittedName>
</protein>
<evidence type="ECO:0000313" key="3">
    <source>
        <dbReference type="Proteomes" id="UP000054047"/>
    </source>
</evidence>
<dbReference type="AlphaFoldDB" id="A0A0C2CV94"/>
<proteinExistence type="predicted"/>
<feature type="non-terminal residue" evidence="2">
    <location>
        <position position="1"/>
    </location>
</feature>
<dbReference type="SUPFAM" id="SSF48350">
    <property type="entry name" value="GTPase activation domain, GAP"/>
    <property type="match status" value="1"/>
</dbReference>
<dbReference type="Gene3D" id="1.10.555.10">
    <property type="entry name" value="Rho GTPase activation protein"/>
    <property type="match status" value="1"/>
</dbReference>
<name>A0A0C2CV94_9BILA</name>
<evidence type="ECO:0000259" key="1">
    <source>
        <dbReference type="PROSITE" id="PS50238"/>
    </source>
</evidence>
<feature type="domain" description="Rho-GAP" evidence="1">
    <location>
        <begin position="23"/>
        <end position="248"/>
    </location>
</feature>
<sequence length="248" mass="28333">ALYVECCDDLCTGKWFSAIQDSLSMSPSVVEDYRLTADNIPIIVDKCLRFVAAYGIRSEGIYRRNGKISEAKDIYRRLTEDPVRTHIASTSEETAYAVADVLRQFFRRLKSPLIPPSIHKDIYKLVMKVLFLVKDFFSGKVKIAEPGSKTFHSYEMKVEEGVKIAAYKHDKLWKEWKVSDTIFYSGCCANRKAPNAYNVTVFDKKGVCVTDKFVGYCISFRLMPERTRFLNVVQFIETGGQPPPLVHL</sequence>
<dbReference type="OrthoDB" id="29546at2759"/>
<dbReference type="Proteomes" id="UP000054047">
    <property type="component" value="Unassembled WGS sequence"/>
</dbReference>
<dbReference type="SMART" id="SM00324">
    <property type="entry name" value="RhoGAP"/>
    <property type="match status" value="1"/>
</dbReference>
<accession>A0A0C2CV94</accession>
<dbReference type="PANTHER" id="PTHR45899:SF2">
    <property type="entry name" value="RHO GTPASE ACTIVATING PROTEIN AT 15B, ISOFORM C"/>
    <property type="match status" value="1"/>
</dbReference>
<dbReference type="PROSITE" id="PS50238">
    <property type="entry name" value="RHOGAP"/>
    <property type="match status" value="1"/>
</dbReference>
<dbReference type="InterPro" id="IPR052227">
    <property type="entry name" value="Arf-Rho-GAP_ANK-PH_domain"/>
</dbReference>